<evidence type="ECO:0000259" key="1">
    <source>
        <dbReference type="Pfam" id="PF01814"/>
    </source>
</evidence>
<dbReference type="InterPro" id="IPR012312">
    <property type="entry name" value="Hemerythrin-like"/>
</dbReference>
<reference evidence="2 3" key="1">
    <citation type="submission" date="2023-01" db="EMBL/GenBank/DDBJ databases">
        <title>Analysis of 21 Apiospora genomes using comparative genomics revels a genus with tremendous synthesis potential of carbohydrate active enzymes and secondary metabolites.</title>
        <authorList>
            <person name="Sorensen T."/>
        </authorList>
    </citation>
    <scope>NUCLEOTIDE SEQUENCE [LARGE SCALE GENOMIC DNA]</scope>
    <source>
        <strain evidence="2 3">CBS 83171</strain>
    </source>
</reference>
<dbReference type="PANTHER" id="PTHR38048">
    <property type="entry name" value="EXPRESSED PROTEIN"/>
    <property type="match status" value="1"/>
</dbReference>
<gene>
    <name evidence="2" type="ORF">PG996_009895</name>
</gene>
<accession>A0ABR1UM18</accession>
<organism evidence="2 3">
    <name type="scientific">Apiospora saccharicola</name>
    <dbReference type="NCBI Taxonomy" id="335842"/>
    <lineage>
        <taxon>Eukaryota</taxon>
        <taxon>Fungi</taxon>
        <taxon>Dikarya</taxon>
        <taxon>Ascomycota</taxon>
        <taxon>Pezizomycotina</taxon>
        <taxon>Sordariomycetes</taxon>
        <taxon>Xylariomycetidae</taxon>
        <taxon>Amphisphaeriales</taxon>
        <taxon>Apiosporaceae</taxon>
        <taxon>Apiospora</taxon>
    </lineage>
</organism>
<dbReference type="Pfam" id="PF01814">
    <property type="entry name" value="Hemerythrin"/>
    <property type="match status" value="1"/>
</dbReference>
<comment type="caution">
    <text evidence="2">The sequence shown here is derived from an EMBL/GenBank/DDBJ whole genome shotgun (WGS) entry which is preliminary data.</text>
</comment>
<sequence>MASSTPPTYTDSPLSLLSTLRFDTGKAPRLKLTAGKSDFVGYYLASVECVEIHHRYEETLLFPVIDKAAGQKGLMDDAVHEHETFYGGLARIQKYLRGKGSDYAAAELLTITDSRP</sequence>
<evidence type="ECO:0000313" key="3">
    <source>
        <dbReference type="Proteomes" id="UP001446871"/>
    </source>
</evidence>
<feature type="domain" description="Hemerythrin-like" evidence="1">
    <location>
        <begin position="38"/>
        <end position="100"/>
    </location>
</feature>
<dbReference type="InterPro" id="IPR053206">
    <property type="entry name" value="Dimeric_xanthone_biosynth"/>
</dbReference>
<dbReference type="Gene3D" id="1.20.120.520">
    <property type="entry name" value="nmb1532 protein domain like"/>
    <property type="match status" value="1"/>
</dbReference>
<dbReference type="Proteomes" id="UP001446871">
    <property type="component" value="Unassembled WGS sequence"/>
</dbReference>
<protein>
    <submittedName>
        <fullName evidence="2">Hemerythrin hhe cation binding domain-containing protein</fullName>
    </submittedName>
</protein>
<name>A0ABR1UM18_9PEZI</name>
<proteinExistence type="predicted"/>
<dbReference type="EMBL" id="JAQQWM010000006">
    <property type="protein sequence ID" value="KAK8059965.1"/>
    <property type="molecule type" value="Genomic_DNA"/>
</dbReference>
<dbReference type="PANTHER" id="PTHR38048:SF2">
    <property type="entry name" value="HEMERYTHRIN-LIKE DOMAIN-CONTAINING PROTEIN"/>
    <property type="match status" value="1"/>
</dbReference>
<evidence type="ECO:0000313" key="2">
    <source>
        <dbReference type="EMBL" id="KAK8059965.1"/>
    </source>
</evidence>
<keyword evidence="3" id="KW-1185">Reference proteome</keyword>